<sequence length="253" mass="28338">MLALYCSVECQVDTNNQAQAKRRRVQRVEAKQGRECTVCGMALEAGAHGLRKYCSHGCWYRANNTPVPRTQACGWCGSHLSHRRATAKYCGQECYLKAQYKRKVGTALRSRPCTQCGARMPLSTAHRMFCSSPCSRRAYFEADPERVRAAKRRGNHQRRAMLATGRRHLVTTRDLVRLWGRYANACAYCGESSASLHQEHVLPISRGGTDGIGNLVPACADCNLAKGDRTVMEWRLGKKAPRYRKRSASRTGP</sequence>
<reference evidence="2 3" key="1">
    <citation type="submission" date="2023-09" db="EMBL/GenBank/DDBJ databases">
        <title>The genome sequence of Streptomyces anthocyanicus.</title>
        <authorList>
            <person name="Mo P."/>
        </authorList>
    </citation>
    <scope>NUCLEOTIDE SEQUENCE [LARGE SCALE GENOMIC DNA]</scope>
    <source>
        <strain evidence="2 3">JCM 4387</strain>
    </source>
</reference>
<dbReference type="InterPro" id="IPR002711">
    <property type="entry name" value="HNH"/>
</dbReference>
<evidence type="ECO:0000313" key="2">
    <source>
        <dbReference type="EMBL" id="WND23559.1"/>
    </source>
</evidence>
<dbReference type="PANTHER" id="PTHR33877">
    <property type="entry name" value="SLL1193 PROTEIN"/>
    <property type="match status" value="1"/>
</dbReference>
<dbReference type="Proteomes" id="UP001249394">
    <property type="component" value="Chromosome"/>
</dbReference>
<dbReference type="Gene3D" id="1.10.30.50">
    <property type="match status" value="1"/>
</dbReference>
<keyword evidence="2" id="KW-0540">Nuclease</keyword>
<dbReference type="InterPro" id="IPR052892">
    <property type="entry name" value="NA-targeting_endonuclease"/>
</dbReference>
<feature type="domain" description="HNH nuclease" evidence="1">
    <location>
        <begin position="175"/>
        <end position="224"/>
    </location>
</feature>
<dbReference type="EMBL" id="CP134213">
    <property type="protein sequence ID" value="WND23559.1"/>
    <property type="molecule type" value="Genomic_DNA"/>
</dbReference>
<dbReference type="PANTHER" id="PTHR33877:SF1">
    <property type="entry name" value="TYPE IV METHYL-DIRECTED RESTRICTION ENZYME ECOKMCRA"/>
    <property type="match status" value="1"/>
</dbReference>
<dbReference type="SMART" id="SM00507">
    <property type="entry name" value="HNHc"/>
    <property type="match status" value="1"/>
</dbReference>
<name>A0ABY9UL08_STRVL</name>
<gene>
    <name evidence="2" type="ORF">RI060_42335</name>
</gene>
<organism evidence="2 3">
    <name type="scientific">Streptomyces violaceus</name>
    <name type="common">Streptomyces venezuelae</name>
    <dbReference type="NCBI Taxonomy" id="1936"/>
    <lineage>
        <taxon>Bacteria</taxon>
        <taxon>Bacillati</taxon>
        <taxon>Actinomycetota</taxon>
        <taxon>Actinomycetes</taxon>
        <taxon>Kitasatosporales</taxon>
        <taxon>Streptomycetaceae</taxon>
        <taxon>Streptomyces</taxon>
    </lineage>
</organism>
<dbReference type="CDD" id="cd00085">
    <property type="entry name" value="HNHc"/>
    <property type="match status" value="1"/>
</dbReference>
<evidence type="ECO:0000259" key="1">
    <source>
        <dbReference type="SMART" id="SM00507"/>
    </source>
</evidence>
<dbReference type="Pfam" id="PF01844">
    <property type="entry name" value="HNH"/>
    <property type="match status" value="1"/>
</dbReference>
<evidence type="ECO:0000313" key="3">
    <source>
        <dbReference type="Proteomes" id="UP001249394"/>
    </source>
</evidence>
<keyword evidence="3" id="KW-1185">Reference proteome</keyword>
<protein>
    <submittedName>
        <fullName evidence="2">HNH endonuclease</fullName>
    </submittedName>
</protein>
<dbReference type="GO" id="GO:0004519">
    <property type="term" value="F:endonuclease activity"/>
    <property type="evidence" value="ECO:0007669"/>
    <property type="project" value="UniProtKB-KW"/>
</dbReference>
<accession>A0ABY9UL08</accession>
<dbReference type="InterPro" id="IPR003615">
    <property type="entry name" value="HNH_nuc"/>
</dbReference>
<proteinExistence type="predicted"/>
<keyword evidence="2" id="KW-0255">Endonuclease</keyword>
<keyword evidence="2" id="KW-0378">Hydrolase</keyword>